<dbReference type="PROSITE" id="PS51318">
    <property type="entry name" value="TAT"/>
    <property type="match status" value="1"/>
</dbReference>
<dbReference type="GeneID" id="301329405"/>
<organism evidence="4 5">
    <name type="scientific">Streptomyces nigrescens</name>
    <dbReference type="NCBI Taxonomy" id="1920"/>
    <lineage>
        <taxon>Bacteria</taxon>
        <taxon>Bacillati</taxon>
        <taxon>Actinomycetota</taxon>
        <taxon>Actinomycetes</taxon>
        <taxon>Kitasatosporales</taxon>
        <taxon>Streptomycetaceae</taxon>
        <taxon>Streptomyces</taxon>
    </lineage>
</organism>
<sequence length="291" mass="27944">MTFSKGRRRSAVAVALVVAAGGLASVPASAQAQPSAPAPVVETFGKPGLTEFAVPAGVDQLTVEAIGAGGGGGGGGRASDEVGARGGSGGGGGARVRCQLPVSPGQMFNVVVGKGGAGGKPDLLYGPEQIWERATPGAPGSMGTGLMAQQGYYSPINFSTGVVVSGGIGGDYALDHRTVLGSGGGFLVGAGNAGGSKWKCAVEKKELRPLGAWAGSNGGEGHDGSLNYGGVGGSGGVPGDFWSDTLPRGCPFQTVGRGAGGGTGAAPGATSAGWGGKGGDGCVAITYMPVP</sequence>
<accession>A0ABY7ITK2</accession>
<proteinExistence type="predicted"/>
<protein>
    <recommendedName>
        <fullName evidence="3">Glycine-rich domain-containing protein</fullName>
    </recommendedName>
</protein>
<gene>
    <name evidence="4" type="ORF">STRNI_000192</name>
</gene>
<reference evidence="4 5" key="1">
    <citation type="submission" date="2022-12" db="EMBL/GenBank/DDBJ databases">
        <authorList>
            <person name="Ruckert C."/>
            <person name="Busche T."/>
            <person name="Kalinowski J."/>
            <person name="Wittmann C."/>
        </authorList>
    </citation>
    <scope>NUCLEOTIDE SEQUENCE [LARGE SCALE GENOMIC DNA]</scope>
    <source>
        <strain evidence="4 5">DSM 40276</strain>
    </source>
</reference>
<evidence type="ECO:0000313" key="4">
    <source>
        <dbReference type="EMBL" id="WAU02204.1"/>
    </source>
</evidence>
<dbReference type="EMBL" id="CP114203">
    <property type="protein sequence ID" value="WAU02204.1"/>
    <property type="molecule type" value="Genomic_DNA"/>
</dbReference>
<feature type="chain" id="PRO_5045150891" description="Glycine-rich domain-containing protein" evidence="2">
    <location>
        <begin position="31"/>
        <end position="291"/>
    </location>
</feature>
<dbReference type="Proteomes" id="UP001210169">
    <property type="component" value="Chromosome"/>
</dbReference>
<evidence type="ECO:0000259" key="3">
    <source>
        <dbReference type="Pfam" id="PF21722"/>
    </source>
</evidence>
<dbReference type="InterPro" id="IPR049304">
    <property type="entry name" value="Gly_rich_dom"/>
</dbReference>
<evidence type="ECO:0000256" key="2">
    <source>
        <dbReference type="SAM" id="SignalP"/>
    </source>
</evidence>
<feature type="compositionally biased region" description="Gly residues" evidence="1">
    <location>
        <begin position="68"/>
        <end position="77"/>
    </location>
</feature>
<feature type="compositionally biased region" description="Gly residues" evidence="1">
    <location>
        <begin position="84"/>
        <end position="94"/>
    </location>
</feature>
<evidence type="ECO:0000313" key="5">
    <source>
        <dbReference type="Proteomes" id="UP001210169"/>
    </source>
</evidence>
<name>A0ABY7ITK2_STRNI</name>
<feature type="signal peptide" evidence="2">
    <location>
        <begin position="1"/>
        <end position="30"/>
    </location>
</feature>
<evidence type="ECO:0000256" key="1">
    <source>
        <dbReference type="SAM" id="MobiDB-lite"/>
    </source>
</evidence>
<dbReference type="Pfam" id="PF21722">
    <property type="entry name" value="Gly_rich_2"/>
    <property type="match status" value="1"/>
</dbReference>
<feature type="domain" description="Glycine-rich" evidence="3">
    <location>
        <begin position="50"/>
        <end position="287"/>
    </location>
</feature>
<keyword evidence="5" id="KW-1185">Reference proteome</keyword>
<dbReference type="InterPro" id="IPR006311">
    <property type="entry name" value="TAT_signal"/>
</dbReference>
<keyword evidence="2" id="KW-0732">Signal</keyword>
<feature type="region of interest" description="Disordered" evidence="1">
    <location>
        <begin position="68"/>
        <end position="95"/>
    </location>
</feature>
<dbReference type="RefSeq" id="WP_109886497.1">
    <property type="nucleotide sequence ID" value="NZ_CP114203.1"/>
</dbReference>